<proteinExistence type="predicted"/>
<gene>
    <name evidence="2" type="ORF">YALI1_E37950g</name>
</gene>
<protein>
    <submittedName>
        <fullName evidence="2">Uncharacterized protein</fullName>
    </submittedName>
</protein>
<dbReference type="AlphaFoldDB" id="A0A1D8NKV4"/>
<dbReference type="EMBL" id="CP017557">
    <property type="protein sequence ID" value="AOW06268.1"/>
    <property type="molecule type" value="Genomic_DNA"/>
</dbReference>
<name>A0A1D8NKV4_YARLL</name>
<dbReference type="Proteomes" id="UP000182444">
    <property type="component" value="Chromosome 1E"/>
</dbReference>
<evidence type="ECO:0000313" key="2">
    <source>
        <dbReference type="EMBL" id="AOW06268.1"/>
    </source>
</evidence>
<reference evidence="2 3" key="1">
    <citation type="journal article" date="2016" name="PLoS ONE">
        <title>Sequence Assembly of Yarrowia lipolytica Strain W29/CLIB89 Shows Transposable Element Diversity.</title>
        <authorList>
            <person name="Magnan C."/>
            <person name="Yu J."/>
            <person name="Chang I."/>
            <person name="Jahn E."/>
            <person name="Kanomata Y."/>
            <person name="Wu J."/>
            <person name="Zeller M."/>
            <person name="Oakes M."/>
            <person name="Baldi P."/>
            <person name="Sandmeyer S."/>
        </authorList>
    </citation>
    <scope>NUCLEOTIDE SEQUENCE [LARGE SCALE GENOMIC DNA]</scope>
    <source>
        <strain evidence="3">CLIB89(W29)</strain>
    </source>
</reference>
<feature type="compositionally biased region" description="Low complexity" evidence="1">
    <location>
        <begin position="182"/>
        <end position="208"/>
    </location>
</feature>
<accession>A0A1D8NKV4</accession>
<dbReference type="RefSeq" id="XP_068139281.1">
    <property type="nucleotide sequence ID" value="XM_068283180.1"/>
</dbReference>
<sequence>MKRLPTERWRSSFCSRLRRAPHFRLVTRLEKVSVFPVTQSRSKSRIARPVFGFSVLNLCDHRQCSRSPVHSVLVAYVVDIMDLQQSTFCATIERDGQEPQSACRGLGSGPNGSPSGFRSAVAVAEEVETSTTSAATSAEETCTTFADETSTTFADETSTTFAEETSTTFVVYICRKKKNEETSTTSAEESADTSAETSAESTADTSAT</sequence>
<feature type="region of interest" description="Disordered" evidence="1">
    <location>
        <begin position="179"/>
        <end position="208"/>
    </location>
</feature>
<dbReference type="GeneID" id="94583781"/>
<evidence type="ECO:0000313" key="3">
    <source>
        <dbReference type="Proteomes" id="UP000182444"/>
    </source>
</evidence>
<dbReference type="VEuPathDB" id="FungiDB:YALI1_E37950g"/>
<evidence type="ECO:0000256" key="1">
    <source>
        <dbReference type="SAM" id="MobiDB-lite"/>
    </source>
</evidence>
<feature type="region of interest" description="Disordered" evidence="1">
    <location>
        <begin position="99"/>
        <end position="119"/>
    </location>
</feature>
<organism evidence="2 3">
    <name type="scientific">Yarrowia lipolytica</name>
    <name type="common">Candida lipolytica</name>
    <dbReference type="NCBI Taxonomy" id="4952"/>
    <lineage>
        <taxon>Eukaryota</taxon>
        <taxon>Fungi</taxon>
        <taxon>Dikarya</taxon>
        <taxon>Ascomycota</taxon>
        <taxon>Saccharomycotina</taxon>
        <taxon>Dipodascomycetes</taxon>
        <taxon>Dipodascales</taxon>
        <taxon>Dipodascales incertae sedis</taxon>
        <taxon>Yarrowia</taxon>
    </lineage>
</organism>